<protein>
    <submittedName>
        <fullName evidence="3">Uncharacterized protein</fullName>
    </submittedName>
</protein>
<gene>
    <name evidence="3" type="ORF">NDES1114_LOCUS22291</name>
</gene>
<name>A0A7S1MGN6_NEODS</name>
<feature type="compositionally biased region" description="Low complexity" evidence="1">
    <location>
        <begin position="428"/>
        <end position="445"/>
    </location>
</feature>
<proteinExistence type="predicted"/>
<feature type="region of interest" description="Disordered" evidence="1">
    <location>
        <begin position="428"/>
        <end position="459"/>
    </location>
</feature>
<organism evidence="3">
    <name type="scientific">Neobodo designis</name>
    <name type="common">Flagellated protozoan</name>
    <name type="synonym">Bodo designis</name>
    <dbReference type="NCBI Taxonomy" id="312471"/>
    <lineage>
        <taxon>Eukaryota</taxon>
        <taxon>Discoba</taxon>
        <taxon>Euglenozoa</taxon>
        <taxon>Kinetoplastea</taxon>
        <taxon>Metakinetoplastina</taxon>
        <taxon>Neobodonida</taxon>
        <taxon>Neobodo</taxon>
    </lineage>
</organism>
<sequence>MLASFRTAIFVVLCLAARAAEQCSSASEIAADSVYRTFESRVRFDDVTAEWTFFKAASESIGTRSDAGVKHLGETLRNRRLVFMGDSTARNPAITLAALLCNRAFYPNCRQVASANANDGNTTAWMCRTPMSGEEASLFGRNAHNTCEATVRSFVVPLINMTLPDMPTLALRKKLWPTGKLPPMNRIVVAALNLTVDIVEAGCGPSDSVGGVMETLLKARGRSQEDRSRVTSMFPDAAPASKAAVLNELDAADSRPLSDDRPFFAQYDAVVVASGLHCTAKRWSRGWWYHNLATTALPRVARLAPVVFVEITHCHKRNAGRLLSCGQLAPHIGAMRQAFTRVPGVYVAPTRNLTARSGFAPGVHGAMLVTHPVSPDERRAVNCPFVDFVHPGLHCGGAVAYSVAMAVSAAIEDSKRFRAAHPECFVAPPTDATASAAPAQSPSGSREQDPPTEESTVAVPPATTAASDAVLTTQAAGVDAPAASAANLALRDRTETVGDGTPGRRAAQGAMDIPEWTWFVCGFVVGATAKALHSRLC</sequence>
<dbReference type="AlphaFoldDB" id="A0A7S1MGN6"/>
<evidence type="ECO:0000256" key="2">
    <source>
        <dbReference type="SAM" id="SignalP"/>
    </source>
</evidence>
<feature type="chain" id="PRO_5030674172" evidence="2">
    <location>
        <begin position="20"/>
        <end position="537"/>
    </location>
</feature>
<evidence type="ECO:0000313" key="3">
    <source>
        <dbReference type="EMBL" id="CAD9130643.1"/>
    </source>
</evidence>
<reference evidence="3" key="1">
    <citation type="submission" date="2021-01" db="EMBL/GenBank/DDBJ databases">
        <authorList>
            <person name="Corre E."/>
            <person name="Pelletier E."/>
            <person name="Niang G."/>
            <person name="Scheremetjew M."/>
            <person name="Finn R."/>
            <person name="Kale V."/>
            <person name="Holt S."/>
            <person name="Cochrane G."/>
            <person name="Meng A."/>
            <person name="Brown T."/>
            <person name="Cohen L."/>
        </authorList>
    </citation>
    <scope>NUCLEOTIDE SEQUENCE</scope>
    <source>
        <strain evidence="3">CCAP 1951/1</strain>
    </source>
</reference>
<feature type="signal peptide" evidence="2">
    <location>
        <begin position="1"/>
        <end position="19"/>
    </location>
</feature>
<keyword evidence="2" id="KW-0732">Signal</keyword>
<dbReference type="EMBL" id="HBGF01033301">
    <property type="protein sequence ID" value="CAD9130643.1"/>
    <property type="molecule type" value="Transcribed_RNA"/>
</dbReference>
<accession>A0A7S1MGN6</accession>
<evidence type="ECO:0000256" key="1">
    <source>
        <dbReference type="SAM" id="MobiDB-lite"/>
    </source>
</evidence>